<sequence>MNLTPYSSQQNDNDEYVMYSDSEIGSQNSLDLPIPLKSSSVDGMDDRDSSPSRSAVRRIKSASSKRRTSPRRDSGDSGTPSPKQKKKIRRKSNKSEGSEKSHPVGGGYASAPGTGKIFRNLLILEESLRDQVAQQRGLRRKYLTFMAILCAVITSIAHHLYFSNYETSSPFRVVLTFVLLALMITLLLYYLSGEYQKTIVLPRKFLSSTNKGLRQLNVRLVKIKTPLIDLLSDLIREFSLFVIMTILNLIHKFDPSLKHNKDSKIEVFFVSCQSQCQPRVGIADVKLVLNARVFNTDIREGWELYRSEFWIREGVRRRNNLMSFVTGNNQDESILDKEKLLNRDRRERRDRKKSNTGAPVSTGAGTGTSTPTSNKLNDQNLRALSIKLHEMDDSSPSLTE</sequence>
<feature type="region of interest" description="Disordered" evidence="1">
    <location>
        <begin position="1"/>
        <end position="111"/>
    </location>
</feature>
<reference evidence="3 4" key="1">
    <citation type="journal article" date="2011" name="Proc. Natl. Acad. Sci. U.S.A.">
        <title>Comparative genomics of xylose-fermenting fungi for enhanced biofuel production.</title>
        <authorList>
            <person name="Wohlbach D.J."/>
            <person name="Kuo A."/>
            <person name="Sato T.K."/>
            <person name="Potts K.M."/>
            <person name="Salamov A.A."/>
            <person name="LaButti K.M."/>
            <person name="Sun H."/>
            <person name="Clum A."/>
            <person name="Pangilinan J.L."/>
            <person name="Lindquist E.A."/>
            <person name="Lucas S."/>
            <person name="Lapidus A."/>
            <person name="Jin M."/>
            <person name="Gunawan C."/>
            <person name="Balan V."/>
            <person name="Dale B.E."/>
            <person name="Jeffries T.W."/>
            <person name="Zinkel R."/>
            <person name="Barry K.W."/>
            <person name="Grigoriev I.V."/>
            <person name="Gasch A.P."/>
        </authorList>
    </citation>
    <scope>NUCLEOTIDE SEQUENCE [LARGE SCALE GENOMIC DNA]</scope>
    <source>
        <strain evidence="4">ATCC 10573 / BCRC 21748 / CBS 615 / JCM 9827 / NBRC 10315 / NRRL Y-1498 / VKM Y-70</strain>
    </source>
</reference>
<dbReference type="GO" id="GO:0071595">
    <property type="term" value="C:Nem1-Spo7 phosphatase complex"/>
    <property type="evidence" value="ECO:0007669"/>
    <property type="project" value="TreeGrafter"/>
</dbReference>
<dbReference type="OrthoDB" id="5599171at2759"/>
<feature type="transmembrane region" description="Helical" evidence="2">
    <location>
        <begin position="142"/>
        <end position="161"/>
    </location>
</feature>
<feature type="compositionally biased region" description="Basic and acidic residues" evidence="1">
    <location>
        <begin position="93"/>
        <end position="102"/>
    </location>
</feature>
<gene>
    <name evidence="3" type="ORF">CANTEDRAFT_127017</name>
</gene>
<dbReference type="Proteomes" id="UP000000707">
    <property type="component" value="Unassembled WGS sequence"/>
</dbReference>
<evidence type="ECO:0000256" key="2">
    <source>
        <dbReference type="SAM" id="Phobius"/>
    </source>
</evidence>
<dbReference type="Pfam" id="PF03907">
    <property type="entry name" value="Spo7"/>
    <property type="match status" value="1"/>
</dbReference>
<dbReference type="InterPro" id="IPR005605">
    <property type="entry name" value="Spo7"/>
</dbReference>
<evidence type="ECO:0000256" key="1">
    <source>
        <dbReference type="SAM" id="MobiDB-lite"/>
    </source>
</evidence>
<feature type="region of interest" description="Disordered" evidence="1">
    <location>
        <begin position="339"/>
        <end position="378"/>
    </location>
</feature>
<feature type="compositionally biased region" description="Low complexity" evidence="1">
    <location>
        <begin position="356"/>
        <end position="373"/>
    </location>
</feature>
<dbReference type="eggNOG" id="ENOG502QTI4">
    <property type="taxonomic scope" value="Eukaryota"/>
</dbReference>
<evidence type="ECO:0000313" key="3">
    <source>
        <dbReference type="EMBL" id="EGV60122.1"/>
    </source>
</evidence>
<dbReference type="PANTHER" id="PTHR28249:SF1">
    <property type="entry name" value="SPORULATION-SPECIFIC PROTEIN SPO7"/>
    <property type="match status" value="1"/>
</dbReference>
<keyword evidence="2" id="KW-1133">Transmembrane helix</keyword>
<keyword evidence="2" id="KW-0812">Transmembrane</keyword>
<evidence type="ECO:0000313" key="4">
    <source>
        <dbReference type="Proteomes" id="UP000000707"/>
    </source>
</evidence>
<feature type="transmembrane region" description="Helical" evidence="2">
    <location>
        <begin position="173"/>
        <end position="191"/>
    </location>
</feature>
<feature type="compositionally biased region" description="Basic residues" evidence="1">
    <location>
        <begin position="83"/>
        <end position="92"/>
    </location>
</feature>
<dbReference type="GO" id="GO:0019888">
    <property type="term" value="F:protein phosphatase regulator activity"/>
    <property type="evidence" value="ECO:0007669"/>
    <property type="project" value="InterPro"/>
</dbReference>
<keyword evidence="2" id="KW-0472">Membrane</keyword>
<dbReference type="GO" id="GO:0004721">
    <property type="term" value="F:phosphoprotein phosphatase activity"/>
    <property type="evidence" value="ECO:0007669"/>
    <property type="project" value="TreeGrafter"/>
</dbReference>
<dbReference type="HOGENOM" id="CLU_030111_0_0_1"/>
<organism evidence="4">
    <name type="scientific">Candida tenuis (strain ATCC 10573 / BCRC 21748 / CBS 615 / JCM 9827 / NBRC 10315 / NRRL Y-1498 / VKM Y-70)</name>
    <name type="common">Yeast</name>
    <name type="synonym">Yamadazyma tenuis</name>
    <dbReference type="NCBI Taxonomy" id="590646"/>
    <lineage>
        <taxon>Eukaryota</taxon>
        <taxon>Fungi</taxon>
        <taxon>Dikarya</taxon>
        <taxon>Ascomycota</taxon>
        <taxon>Saccharomycotina</taxon>
        <taxon>Pichiomycetes</taxon>
        <taxon>Debaryomycetaceae</taxon>
        <taxon>Yamadazyma</taxon>
    </lineage>
</organism>
<feature type="compositionally biased region" description="Basic residues" evidence="1">
    <location>
        <begin position="55"/>
        <end position="69"/>
    </location>
</feature>
<name>G3BBZ4_CANTC</name>
<accession>G3BBZ4</accession>
<protein>
    <submittedName>
        <fullName evidence="3">Spo7-domain-containing protein</fullName>
    </submittedName>
</protein>
<dbReference type="EMBL" id="GL996528">
    <property type="protein sequence ID" value="EGV60122.1"/>
    <property type="molecule type" value="Genomic_DNA"/>
</dbReference>
<dbReference type="AlphaFoldDB" id="G3BBZ4"/>
<dbReference type="PANTHER" id="PTHR28249">
    <property type="entry name" value="SPORULATION-SPECIFIC PROTEIN SPO7"/>
    <property type="match status" value="1"/>
</dbReference>
<keyword evidence="4" id="KW-1185">Reference proteome</keyword>
<feature type="compositionally biased region" description="Polar residues" evidence="1">
    <location>
        <begin position="1"/>
        <end position="11"/>
    </location>
</feature>
<proteinExistence type="predicted"/>
<dbReference type="GO" id="GO:0006998">
    <property type="term" value="P:nuclear envelope organization"/>
    <property type="evidence" value="ECO:0007669"/>
    <property type="project" value="TreeGrafter"/>
</dbReference>
<dbReference type="STRING" id="590646.G3BBZ4"/>
<dbReference type="KEGG" id="cten:18249210"/>
<dbReference type="GeneID" id="18249210"/>